<protein>
    <submittedName>
        <fullName evidence="1">Uncharacterized protein</fullName>
    </submittedName>
</protein>
<comment type="caution">
    <text evidence="1">The sequence shown here is derived from an EMBL/GenBank/DDBJ whole genome shotgun (WGS) entry which is preliminary data.</text>
</comment>
<proteinExistence type="predicted"/>
<reference evidence="1" key="1">
    <citation type="journal article" date="2015" name="Proc. Natl. Acad. Sci. U.S.A.">
        <title>Networks of energetic and metabolic interactions define dynamics in microbial communities.</title>
        <authorList>
            <person name="Embree M."/>
            <person name="Liu J.K."/>
            <person name="Al-Bassam M.M."/>
            <person name="Zengler K."/>
        </authorList>
    </citation>
    <scope>NUCLEOTIDE SEQUENCE</scope>
</reference>
<accession>A0A0W8FPF3</accession>
<gene>
    <name evidence="1" type="ORF">ASZ90_007396</name>
</gene>
<sequence>MARIIIGNKEYYLYDFNNEPEFEKAVIENQAYLFGKDSVYIDVKRRIGRDNHRGIPDAFLIDFYDTKKPQLYIVENEIASHDVYAHISEQIARFATSTLSSANQIRNMLIKAIENEPETKKIIEKYLPQTVFKTVTELMLFLTENNIKIVIAINEVTADLNIVLKVFKNPPDVVLLQRYLCGNDISYYYEPMNEEIEEIAIEKTKKDRVVDFDTVVCAAFEAGFKHAYMENNAWWEIRLSQKARENLKYLAIYEKAPIAHISHYAEIDHIEPYKDTGKYKLYLKNKKTVKPIKLGKNIKGEAPQAPRYTTLSKLLNAKTISELWS</sequence>
<dbReference type="EMBL" id="LNQE01000939">
    <property type="protein sequence ID" value="KUG22813.1"/>
    <property type="molecule type" value="Genomic_DNA"/>
</dbReference>
<organism evidence="1">
    <name type="scientific">hydrocarbon metagenome</name>
    <dbReference type="NCBI Taxonomy" id="938273"/>
    <lineage>
        <taxon>unclassified sequences</taxon>
        <taxon>metagenomes</taxon>
        <taxon>ecological metagenomes</taxon>
    </lineage>
</organism>
<evidence type="ECO:0000313" key="1">
    <source>
        <dbReference type="EMBL" id="KUG22813.1"/>
    </source>
</evidence>
<name>A0A0W8FPF3_9ZZZZ</name>
<dbReference type="AlphaFoldDB" id="A0A0W8FPF3"/>